<keyword evidence="2" id="KW-1185">Reference proteome</keyword>
<evidence type="ECO:0000313" key="2">
    <source>
        <dbReference type="Proteomes" id="UP001461498"/>
    </source>
</evidence>
<gene>
    <name evidence="1" type="ORF">O3M35_003385</name>
</gene>
<dbReference type="EMBL" id="JAPXFL010000012">
    <property type="protein sequence ID" value="KAK9498828.1"/>
    <property type="molecule type" value="Genomic_DNA"/>
</dbReference>
<reference evidence="1 2" key="1">
    <citation type="submission" date="2022-12" db="EMBL/GenBank/DDBJ databases">
        <title>Chromosome-level genome assembly of true bugs.</title>
        <authorList>
            <person name="Ma L."/>
            <person name="Li H."/>
        </authorList>
    </citation>
    <scope>NUCLEOTIDE SEQUENCE [LARGE SCALE GENOMIC DNA]</scope>
    <source>
        <strain evidence="1">Lab_2022b</strain>
    </source>
</reference>
<organism evidence="1 2">
    <name type="scientific">Rhynocoris fuscipes</name>
    <dbReference type="NCBI Taxonomy" id="488301"/>
    <lineage>
        <taxon>Eukaryota</taxon>
        <taxon>Metazoa</taxon>
        <taxon>Ecdysozoa</taxon>
        <taxon>Arthropoda</taxon>
        <taxon>Hexapoda</taxon>
        <taxon>Insecta</taxon>
        <taxon>Pterygota</taxon>
        <taxon>Neoptera</taxon>
        <taxon>Paraneoptera</taxon>
        <taxon>Hemiptera</taxon>
        <taxon>Heteroptera</taxon>
        <taxon>Panheteroptera</taxon>
        <taxon>Cimicomorpha</taxon>
        <taxon>Reduviidae</taxon>
        <taxon>Harpactorinae</taxon>
        <taxon>Harpactorini</taxon>
        <taxon>Rhynocoris</taxon>
    </lineage>
</organism>
<dbReference type="Proteomes" id="UP001461498">
    <property type="component" value="Unassembled WGS sequence"/>
</dbReference>
<comment type="caution">
    <text evidence="1">The sequence shown here is derived from an EMBL/GenBank/DDBJ whole genome shotgun (WGS) entry which is preliminary data.</text>
</comment>
<protein>
    <submittedName>
        <fullName evidence="1">Uncharacterized protein</fullName>
    </submittedName>
</protein>
<name>A0AAW1CPT3_9HEMI</name>
<dbReference type="AlphaFoldDB" id="A0AAW1CPT3"/>
<accession>A0AAW1CPT3</accession>
<evidence type="ECO:0000313" key="1">
    <source>
        <dbReference type="EMBL" id="KAK9498828.1"/>
    </source>
</evidence>
<proteinExistence type="predicted"/>
<sequence>MTNNLNNNDPSVKRTSLMRTRDIMNGLNEYLTNFEDHINSLNVHENENIESNVSSSSNNNQIKEEHLAMAREGENVNDLLGNIHRLKTKIETIENRLSTMDTSERNDDDDGN</sequence>